<feature type="transmembrane region" description="Helical" evidence="13">
    <location>
        <begin position="100"/>
        <end position="124"/>
    </location>
</feature>
<dbReference type="GO" id="GO:0046872">
    <property type="term" value="F:metal ion binding"/>
    <property type="evidence" value="ECO:0007669"/>
    <property type="project" value="UniProtKB-KW"/>
</dbReference>
<evidence type="ECO:0000256" key="6">
    <source>
        <dbReference type="ARBA" id="ARBA00022723"/>
    </source>
</evidence>
<sequence>MTATSDARHTESKAVQNTDSPSGENPRWRDRKRYLWPLGLLIPLSPFISWFLVDNLRLGLFWATGAWLLVIVIPIIDMLAGEDGESPPDDAIPRLQKDRYYRWCTYAFLPLQYAGLVFACWCWINAPMGIAEKIAMSFTVGVVAGVGINAAHELGHKSEKSEQWLAKVALAQSLYGHFYVEHNFGHHVRVATPQDPASSRFGESFWRFLPRSVFGGLRSAWRIESARLQRKGKRTWSFENNILNAWAMSVVLFATLIGIFGWEVAPWLLLQAVAGFTFLEAANYLEHYGLLRGKRADGSYVRASPADSWNSDHVVSNLFLYQLQRHSDHHANPKLRYQSLRSAAEAPQLPAGYAVMIVIAWIPPLWRRVMDQRLLDYYDGDTERINVG</sequence>
<dbReference type="CDD" id="cd03512">
    <property type="entry name" value="Alkane-hydroxylase"/>
    <property type="match status" value="1"/>
</dbReference>
<keyword evidence="3" id="KW-1003">Cell membrane</keyword>
<feature type="transmembrane region" description="Helical" evidence="13">
    <location>
        <begin position="59"/>
        <end position="80"/>
    </location>
</feature>
<comment type="subcellular location">
    <subcellularLocation>
        <location evidence="1">Cell inner membrane</location>
        <topology evidence="1">Multi-pass membrane protein</topology>
    </subcellularLocation>
</comment>
<dbReference type="AlphaFoldDB" id="A0A0D3N938"/>
<comment type="similarity">
    <text evidence="2">Belongs to the fatty acid desaturase type 1 family. AlkB subfamily.</text>
</comment>
<reference evidence="15" key="1">
    <citation type="submission" date="2014-02" db="EMBL/GenBank/DDBJ databases">
        <title>A novel strain for biodegradation of both diesel oil and animal fats.</title>
        <authorList>
            <person name="Rakhely G."/>
        </authorList>
    </citation>
    <scope>NUCLEOTIDE SEQUENCE</scope>
    <source>
        <strain evidence="15">MK1</strain>
    </source>
</reference>
<dbReference type="InterPro" id="IPR033885">
    <property type="entry name" value="AlkB/XylM"/>
</dbReference>
<protein>
    <submittedName>
        <fullName evidence="15">Alkane monooxygenase 4</fullName>
    </submittedName>
</protein>
<keyword evidence="9" id="KW-0408">Iron</keyword>
<dbReference type="PANTHER" id="PTHR38674">
    <property type="entry name" value="ALKANE 1-MONOOXYGENASE 1"/>
    <property type="match status" value="1"/>
</dbReference>
<dbReference type="PANTHER" id="PTHR38674:SF1">
    <property type="entry name" value="ALKANE 1-MONOOXYGENASE 1"/>
    <property type="match status" value="1"/>
</dbReference>
<dbReference type="GO" id="GO:0006629">
    <property type="term" value="P:lipid metabolic process"/>
    <property type="evidence" value="ECO:0007669"/>
    <property type="project" value="InterPro"/>
</dbReference>
<evidence type="ECO:0000256" key="8">
    <source>
        <dbReference type="ARBA" id="ARBA00023002"/>
    </source>
</evidence>
<dbReference type="GO" id="GO:0005886">
    <property type="term" value="C:plasma membrane"/>
    <property type="evidence" value="ECO:0007669"/>
    <property type="project" value="UniProtKB-SubCell"/>
</dbReference>
<feature type="transmembrane region" description="Helical" evidence="13">
    <location>
        <begin position="34"/>
        <end position="53"/>
    </location>
</feature>
<dbReference type="InterPro" id="IPR005804">
    <property type="entry name" value="FA_desaturase_dom"/>
</dbReference>
<dbReference type="Pfam" id="PF00487">
    <property type="entry name" value="FA_desaturase"/>
    <property type="match status" value="1"/>
</dbReference>
<evidence type="ECO:0000259" key="14">
    <source>
        <dbReference type="Pfam" id="PF00487"/>
    </source>
</evidence>
<feature type="region of interest" description="Disordered" evidence="12">
    <location>
        <begin position="1"/>
        <end position="26"/>
    </location>
</feature>
<organism evidence="15">
    <name type="scientific">Rhodococcus erythropolis</name>
    <name type="common">Arthrobacter picolinophilus</name>
    <dbReference type="NCBI Taxonomy" id="1833"/>
    <lineage>
        <taxon>Bacteria</taxon>
        <taxon>Bacillati</taxon>
        <taxon>Actinomycetota</taxon>
        <taxon>Actinomycetes</taxon>
        <taxon>Mycobacteriales</taxon>
        <taxon>Nocardiaceae</taxon>
        <taxon>Rhodococcus</taxon>
        <taxon>Rhodococcus erythropolis group</taxon>
    </lineage>
</organism>
<keyword evidence="10 15" id="KW-0503">Monooxygenase</keyword>
<evidence type="ECO:0000256" key="7">
    <source>
        <dbReference type="ARBA" id="ARBA00022989"/>
    </source>
</evidence>
<dbReference type="EMBL" id="KJ465096">
    <property type="protein sequence ID" value="AJA79006.1"/>
    <property type="molecule type" value="Genomic_DNA"/>
</dbReference>
<dbReference type="OMA" id="YGLRRQR"/>
<evidence type="ECO:0000313" key="15">
    <source>
        <dbReference type="EMBL" id="AJA79006.1"/>
    </source>
</evidence>
<gene>
    <name evidence="15" type="primary">alkB4</name>
</gene>
<keyword evidence="4" id="KW-0997">Cell inner membrane</keyword>
<feature type="compositionally biased region" description="Basic and acidic residues" evidence="12">
    <location>
        <begin position="1"/>
        <end position="12"/>
    </location>
</feature>
<evidence type="ECO:0000256" key="10">
    <source>
        <dbReference type="ARBA" id="ARBA00023033"/>
    </source>
</evidence>
<evidence type="ECO:0000256" key="3">
    <source>
        <dbReference type="ARBA" id="ARBA00022475"/>
    </source>
</evidence>
<feature type="transmembrane region" description="Helical" evidence="13">
    <location>
        <begin position="243"/>
        <end position="262"/>
    </location>
</feature>
<dbReference type="GO" id="GO:0004497">
    <property type="term" value="F:monooxygenase activity"/>
    <property type="evidence" value="ECO:0007669"/>
    <property type="project" value="UniProtKB-KW"/>
</dbReference>
<feature type="domain" description="Fatty acid desaturase" evidence="14">
    <location>
        <begin position="137"/>
        <end position="357"/>
    </location>
</feature>
<evidence type="ECO:0000256" key="2">
    <source>
        <dbReference type="ARBA" id="ARBA00010823"/>
    </source>
</evidence>
<proteinExistence type="inferred from homology"/>
<evidence type="ECO:0000256" key="13">
    <source>
        <dbReference type="SAM" id="Phobius"/>
    </source>
</evidence>
<name>A0A0D3N938_RHOER</name>
<feature type="compositionally biased region" description="Polar residues" evidence="12">
    <location>
        <begin position="13"/>
        <end position="23"/>
    </location>
</feature>
<evidence type="ECO:0000256" key="1">
    <source>
        <dbReference type="ARBA" id="ARBA00004429"/>
    </source>
</evidence>
<keyword evidence="8" id="KW-0560">Oxidoreductase</keyword>
<evidence type="ECO:0000256" key="12">
    <source>
        <dbReference type="SAM" id="MobiDB-lite"/>
    </source>
</evidence>
<feature type="transmembrane region" description="Helical" evidence="13">
    <location>
        <begin position="268"/>
        <end position="285"/>
    </location>
</feature>
<keyword evidence="5 13" id="KW-0812">Transmembrane</keyword>
<dbReference type="RefSeq" id="WP_020909414.1">
    <property type="nucleotide sequence ID" value="NZ_CP195194.1"/>
</dbReference>
<keyword evidence="7 13" id="KW-1133">Transmembrane helix</keyword>
<evidence type="ECO:0000256" key="9">
    <source>
        <dbReference type="ARBA" id="ARBA00023004"/>
    </source>
</evidence>
<evidence type="ECO:0000256" key="5">
    <source>
        <dbReference type="ARBA" id="ARBA00022692"/>
    </source>
</evidence>
<evidence type="ECO:0000256" key="4">
    <source>
        <dbReference type="ARBA" id="ARBA00022519"/>
    </source>
</evidence>
<accession>A0A0D3N938</accession>
<keyword evidence="6" id="KW-0479">Metal-binding</keyword>
<keyword evidence="11 13" id="KW-0472">Membrane</keyword>
<evidence type="ECO:0000256" key="11">
    <source>
        <dbReference type="ARBA" id="ARBA00023136"/>
    </source>
</evidence>